<sequence>MEGGSKGNAPSPLHTVKLTVKSGSTSIFCRTVNPVSLGPAVTHPANAEEIKGLSPPTAIQHVFHVMSEVCVPSGPAAIVAFKILQTCLIYTKFSCFKTLCLLIPAPFV</sequence>
<dbReference type="Proteomes" id="UP001152523">
    <property type="component" value="Unassembled WGS sequence"/>
</dbReference>
<dbReference type="AlphaFoldDB" id="A0AAV0G9P3"/>
<name>A0AAV0G9P3_9ASTE</name>
<keyword evidence="2" id="KW-1185">Reference proteome</keyword>
<gene>
    <name evidence="1" type="ORF">CEPIT_LOCUS41484</name>
</gene>
<accession>A0AAV0G9P3</accession>
<dbReference type="EMBL" id="CAMAPF010001066">
    <property type="protein sequence ID" value="CAH9144494.1"/>
    <property type="molecule type" value="Genomic_DNA"/>
</dbReference>
<organism evidence="1 2">
    <name type="scientific">Cuscuta epithymum</name>
    <dbReference type="NCBI Taxonomy" id="186058"/>
    <lineage>
        <taxon>Eukaryota</taxon>
        <taxon>Viridiplantae</taxon>
        <taxon>Streptophyta</taxon>
        <taxon>Embryophyta</taxon>
        <taxon>Tracheophyta</taxon>
        <taxon>Spermatophyta</taxon>
        <taxon>Magnoliopsida</taxon>
        <taxon>eudicotyledons</taxon>
        <taxon>Gunneridae</taxon>
        <taxon>Pentapetalae</taxon>
        <taxon>asterids</taxon>
        <taxon>lamiids</taxon>
        <taxon>Solanales</taxon>
        <taxon>Convolvulaceae</taxon>
        <taxon>Cuscuteae</taxon>
        <taxon>Cuscuta</taxon>
        <taxon>Cuscuta subgen. Cuscuta</taxon>
    </lineage>
</organism>
<reference evidence="1" key="1">
    <citation type="submission" date="2022-07" db="EMBL/GenBank/DDBJ databases">
        <authorList>
            <person name="Macas J."/>
            <person name="Novak P."/>
            <person name="Neumann P."/>
        </authorList>
    </citation>
    <scope>NUCLEOTIDE SEQUENCE</scope>
</reference>
<evidence type="ECO:0000313" key="1">
    <source>
        <dbReference type="EMBL" id="CAH9144494.1"/>
    </source>
</evidence>
<protein>
    <submittedName>
        <fullName evidence="1">Uncharacterized protein</fullName>
    </submittedName>
</protein>
<comment type="caution">
    <text evidence="1">The sequence shown here is derived from an EMBL/GenBank/DDBJ whole genome shotgun (WGS) entry which is preliminary data.</text>
</comment>
<evidence type="ECO:0000313" key="2">
    <source>
        <dbReference type="Proteomes" id="UP001152523"/>
    </source>
</evidence>
<proteinExistence type="predicted"/>